<reference evidence="6 7" key="1">
    <citation type="submission" date="2021-03" db="EMBL/GenBank/DDBJ databases">
        <title>Genomic Encyclopedia of Type Strains, Phase IV (KMG-IV): sequencing the most valuable type-strain genomes for metagenomic binning, comparative biology and taxonomic classification.</title>
        <authorList>
            <person name="Goeker M."/>
        </authorList>
    </citation>
    <scope>NUCLEOTIDE SEQUENCE [LARGE SCALE GENOMIC DNA]</scope>
    <source>
        <strain evidence="6 7">DSM 101953</strain>
    </source>
</reference>
<accession>A0ABS4NTM0</accession>
<dbReference type="InterPro" id="IPR002491">
    <property type="entry name" value="ABC_transptr_periplasmic_BD"/>
</dbReference>
<dbReference type="InterPro" id="IPR051313">
    <property type="entry name" value="Bact_iron-sidero_bind"/>
</dbReference>
<organism evidence="6 7">
    <name type="scientific">Paenibacillus silagei</name>
    <dbReference type="NCBI Taxonomy" id="1670801"/>
    <lineage>
        <taxon>Bacteria</taxon>
        <taxon>Bacillati</taxon>
        <taxon>Bacillota</taxon>
        <taxon>Bacilli</taxon>
        <taxon>Bacillales</taxon>
        <taxon>Paenibacillaceae</taxon>
        <taxon>Paenibacillus</taxon>
    </lineage>
</organism>
<evidence type="ECO:0000313" key="7">
    <source>
        <dbReference type="Proteomes" id="UP000773462"/>
    </source>
</evidence>
<dbReference type="Proteomes" id="UP000773462">
    <property type="component" value="Unassembled WGS sequence"/>
</dbReference>
<comment type="caution">
    <text evidence="6">The sequence shown here is derived from an EMBL/GenBank/DDBJ whole genome shotgun (WGS) entry which is preliminary data.</text>
</comment>
<gene>
    <name evidence="6" type="ORF">J2Z70_002831</name>
</gene>
<dbReference type="PANTHER" id="PTHR30532:SF1">
    <property type="entry name" value="IRON(3+)-HYDROXAMATE-BINDING PROTEIN FHUD"/>
    <property type="match status" value="1"/>
</dbReference>
<evidence type="ECO:0000259" key="5">
    <source>
        <dbReference type="PROSITE" id="PS50983"/>
    </source>
</evidence>
<sequence>MFSFNLQGSRSGKLAVAGLVTTTLLLSACGNNSSNAGSNGGAGTAPAATAEATAEATAVPAATAAPAVEKTVTDAMGHQVTVPANPQRVIASYLEDYLVALGVTPVAQWSTKNGTQAYLAAELKDVPPISYDLPLEAVTSFTPDFHIVQSEGSVQNGLYDQLNKIAPTYVLGDEVSSDWRAALLKIGELLNKTPEAEKAIADYDQKAASAKAAVSAAIGDDSVAVLWLVSKNFFIVDETRSSGAVLYGDLGVKLPNLVTDIPAESRAPWNPISLEKLSELTAEHIILVNSDKASGAEITEGAVWKGIPAVKAGNVHEFGKDTSWLYSGPIANSKTIDDILSSFVK</sequence>
<keyword evidence="7" id="KW-1185">Reference proteome</keyword>
<comment type="subcellular location">
    <subcellularLocation>
        <location evidence="1">Cell envelope</location>
    </subcellularLocation>
</comment>
<name>A0ABS4NTM0_9BACL</name>
<dbReference type="PROSITE" id="PS50983">
    <property type="entry name" value="FE_B12_PBP"/>
    <property type="match status" value="1"/>
</dbReference>
<feature type="domain" description="Fe/B12 periplasmic-binding" evidence="5">
    <location>
        <begin position="86"/>
        <end position="345"/>
    </location>
</feature>
<protein>
    <submittedName>
        <fullName evidence="6">Iron complex transport system substrate-binding protein</fullName>
    </submittedName>
</protein>
<comment type="similarity">
    <text evidence="2">Belongs to the bacterial solute-binding protein 8 family.</text>
</comment>
<dbReference type="RefSeq" id="WP_209873828.1">
    <property type="nucleotide sequence ID" value="NZ_JAGGLV010000008.1"/>
</dbReference>
<dbReference type="SUPFAM" id="SSF53807">
    <property type="entry name" value="Helical backbone' metal receptor"/>
    <property type="match status" value="1"/>
</dbReference>
<keyword evidence="3" id="KW-0813">Transport</keyword>
<dbReference type="Gene3D" id="3.40.50.1980">
    <property type="entry name" value="Nitrogenase molybdenum iron protein domain"/>
    <property type="match status" value="2"/>
</dbReference>
<dbReference type="EMBL" id="JAGGLV010000008">
    <property type="protein sequence ID" value="MBP2112677.1"/>
    <property type="molecule type" value="Genomic_DNA"/>
</dbReference>
<evidence type="ECO:0000313" key="6">
    <source>
        <dbReference type="EMBL" id="MBP2112677.1"/>
    </source>
</evidence>
<evidence type="ECO:0000256" key="4">
    <source>
        <dbReference type="ARBA" id="ARBA00022729"/>
    </source>
</evidence>
<dbReference type="Pfam" id="PF01497">
    <property type="entry name" value="Peripla_BP_2"/>
    <property type="match status" value="1"/>
</dbReference>
<evidence type="ECO:0000256" key="3">
    <source>
        <dbReference type="ARBA" id="ARBA00022448"/>
    </source>
</evidence>
<evidence type="ECO:0000256" key="2">
    <source>
        <dbReference type="ARBA" id="ARBA00008814"/>
    </source>
</evidence>
<proteinExistence type="inferred from homology"/>
<keyword evidence="4" id="KW-0732">Signal</keyword>
<evidence type="ECO:0000256" key="1">
    <source>
        <dbReference type="ARBA" id="ARBA00004196"/>
    </source>
</evidence>
<dbReference type="PANTHER" id="PTHR30532">
    <property type="entry name" value="IRON III DICITRATE-BINDING PERIPLASMIC PROTEIN"/>
    <property type="match status" value="1"/>
</dbReference>